<accession>A0A5R9GB10</accession>
<dbReference type="InterPro" id="IPR031316">
    <property type="entry name" value="FlgM_C"/>
</dbReference>
<dbReference type="InterPro" id="IPR035890">
    <property type="entry name" value="Anti-sigma-28_factor_FlgM_sf"/>
</dbReference>
<dbReference type="AlphaFoldDB" id="A0A5R9GB10"/>
<name>A0A5R9GB10_9BACL</name>
<evidence type="ECO:0000259" key="7">
    <source>
        <dbReference type="Pfam" id="PF04316"/>
    </source>
</evidence>
<keyword evidence="5" id="KW-0805">Transcription regulation</keyword>
<dbReference type="EMBL" id="VCIW01000014">
    <property type="protein sequence ID" value="TLS50568.1"/>
    <property type="molecule type" value="Genomic_DNA"/>
</dbReference>
<evidence type="ECO:0000256" key="2">
    <source>
        <dbReference type="ARBA" id="ARBA00017823"/>
    </source>
</evidence>
<keyword evidence="9" id="KW-1185">Reference proteome</keyword>
<keyword evidence="8" id="KW-0969">Cilium</keyword>
<organism evidence="8 9">
    <name type="scientific">Paenibacillus antri</name>
    <dbReference type="NCBI Taxonomy" id="2582848"/>
    <lineage>
        <taxon>Bacteria</taxon>
        <taxon>Bacillati</taxon>
        <taxon>Bacillota</taxon>
        <taxon>Bacilli</taxon>
        <taxon>Bacillales</taxon>
        <taxon>Paenibacillaceae</taxon>
        <taxon>Paenibacillus</taxon>
    </lineage>
</organism>
<evidence type="ECO:0000256" key="1">
    <source>
        <dbReference type="ARBA" id="ARBA00005322"/>
    </source>
</evidence>
<evidence type="ECO:0000313" key="9">
    <source>
        <dbReference type="Proteomes" id="UP000309676"/>
    </source>
</evidence>
<dbReference type="SUPFAM" id="SSF101498">
    <property type="entry name" value="Anti-sigma factor FlgM"/>
    <property type="match status" value="1"/>
</dbReference>
<dbReference type="RefSeq" id="WP_138195935.1">
    <property type="nucleotide sequence ID" value="NZ_VCIW01000014.1"/>
</dbReference>
<keyword evidence="8" id="KW-0282">Flagellum</keyword>
<evidence type="ECO:0000256" key="4">
    <source>
        <dbReference type="ARBA" id="ARBA00022795"/>
    </source>
</evidence>
<comment type="caution">
    <text evidence="8">The sequence shown here is derived from an EMBL/GenBank/DDBJ whole genome shotgun (WGS) entry which is preliminary data.</text>
</comment>
<dbReference type="OrthoDB" id="2382241at2"/>
<reference evidence="8 9" key="1">
    <citation type="submission" date="2019-05" db="EMBL/GenBank/DDBJ databases">
        <authorList>
            <person name="Narsing Rao M.P."/>
            <person name="Li W.J."/>
        </authorList>
    </citation>
    <scope>NUCLEOTIDE SEQUENCE [LARGE SCALE GENOMIC DNA]</scope>
    <source>
        <strain evidence="8 9">SYSU_K30003</strain>
    </source>
</reference>
<comment type="similarity">
    <text evidence="1">Belongs to the FlgM family.</text>
</comment>
<evidence type="ECO:0000313" key="8">
    <source>
        <dbReference type="EMBL" id="TLS50568.1"/>
    </source>
</evidence>
<dbReference type="NCBIfam" id="TIGR03824">
    <property type="entry name" value="FlgM_jcvi"/>
    <property type="match status" value="1"/>
</dbReference>
<protein>
    <recommendedName>
        <fullName evidence="2">Negative regulator of flagellin synthesis</fullName>
    </recommendedName>
</protein>
<feature type="domain" description="Anti-sigma-28 factor FlgM C-terminal" evidence="7">
    <location>
        <begin position="35"/>
        <end position="85"/>
    </location>
</feature>
<dbReference type="GO" id="GO:0045892">
    <property type="term" value="P:negative regulation of DNA-templated transcription"/>
    <property type="evidence" value="ECO:0007669"/>
    <property type="project" value="InterPro"/>
</dbReference>
<dbReference type="GO" id="GO:0044781">
    <property type="term" value="P:bacterial-type flagellum organization"/>
    <property type="evidence" value="ECO:0007669"/>
    <property type="project" value="UniProtKB-KW"/>
</dbReference>
<dbReference type="Pfam" id="PF04316">
    <property type="entry name" value="FlgM"/>
    <property type="match status" value="1"/>
</dbReference>
<evidence type="ECO:0000256" key="5">
    <source>
        <dbReference type="ARBA" id="ARBA00023015"/>
    </source>
</evidence>
<evidence type="ECO:0000256" key="6">
    <source>
        <dbReference type="ARBA" id="ARBA00023163"/>
    </source>
</evidence>
<keyword evidence="8" id="KW-0966">Cell projection</keyword>
<evidence type="ECO:0000256" key="3">
    <source>
        <dbReference type="ARBA" id="ARBA00022491"/>
    </source>
</evidence>
<gene>
    <name evidence="8" type="primary">flgM</name>
    <name evidence="8" type="ORF">FE782_19585</name>
</gene>
<sequence>MKINEPGRLSSIQAYRAGLQAKEAKAAAGKGAQKDNVVISAEAKELLEAQRVGGTERAERVEALKQSVQAGTYHISAERLAEKLLPYLK</sequence>
<dbReference type="Proteomes" id="UP000309676">
    <property type="component" value="Unassembled WGS sequence"/>
</dbReference>
<dbReference type="InterPro" id="IPR007412">
    <property type="entry name" value="FlgM"/>
</dbReference>
<keyword evidence="6" id="KW-0804">Transcription</keyword>
<proteinExistence type="inferred from homology"/>
<keyword evidence="4" id="KW-1005">Bacterial flagellum biogenesis</keyword>
<keyword evidence="3" id="KW-0678">Repressor</keyword>